<reference evidence="12 13" key="1">
    <citation type="submission" date="2020-05" db="EMBL/GenBank/DDBJ databases">
        <title>Distinct polysaccharide utilization as determinants for interspecies competition between intestinal Prevotella spp.</title>
        <authorList>
            <person name="Galvez E.J.C."/>
            <person name="Iljazovic A."/>
            <person name="Strowig T."/>
        </authorList>
    </citation>
    <scope>NUCLEOTIDE SEQUENCE [LARGE SCALE GENOMIC DNA]</scope>
    <source>
        <strain evidence="12 13">PMUR</strain>
    </source>
</reference>
<evidence type="ECO:0000256" key="2">
    <source>
        <dbReference type="ARBA" id="ARBA00006555"/>
    </source>
</evidence>
<keyword evidence="4" id="KW-1003">Cell membrane</keyword>
<gene>
    <name evidence="12" type="ORF">HPS56_09090</name>
</gene>
<evidence type="ECO:0000256" key="8">
    <source>
        <dbReference type="ARBA" id="ARBA00022989"/>
    </source>
</evidence>
<keyword evidence="13" id="KW-1185">Reference proteome</keyword>
<comment type="subcellular location">
    <subcellularLocation>
        <location evidence="1">Cell inner membrane</location>
        <topology evidence="1">Single-pass membrane protein</topology>
        <orientation evidence="1">Periplasmic side</orientation>
    </subcellularLocation>
</comment>
<name>A0ABX2APL7_9BACT</name>
<dbReference type="PANTHER" id="PTHR33446:SF2">
    <property type="entry name" value="PROTEIN TONB"/>
    <property type="match status" value="1"/>
</dbReference>
<keyword evidence="3" id="KW-0813">Transport</keyword>
<dbReference type="PROSITE" id="PS52015">
    <property type="entry name" value="TONB_CTD"/>
    <property type="match status" value="1"/>
</dbReference>
<dbReference type="Gene3D" id="3.30.1150.10">
    <property type="match status" value="1"/>
</dbReference>
<dbReference type="RefSeq" id="WP_172275824.1">
    <property type="nucleotide sequence ID" value="NZ_CASGMU010000008.1"/>
</dbReference>
<dbReference type="InterPro" id="IPR037682">
    <property type="entry name" value="TonB_C"/>
</dbReference>
<evidence type="ECO:0000256" key="10">
    <source>
        <dbReference type="SAM" id="SignalP"/>
    </source>
</evidence>
<keyword evidence="8" id="KW-1133">Transmembrane helix</keyword>
<feature type="chain" id="PRO_5046403918" evidence="10">
    <location>
        <begin position="20"/>
        <end position="136"/>
    </location>
</feature>
<dbReference type="EMBL" id="JABKKF010000008">
    <property type="protein sequence ID" value="NPD92492.1"/>
    <property type="molecule type" value="Genomic_DNA"/>
</dbReference>
<keyword evidence="6" id="KW-0812">Transmembrane</keyword>
<dbReference type="PANTHER" id="PTHR33446">
    <property type="entry name" value="PROTEIN TONB-RELATED"/>
    <property type="match status" value="1"/>
</dbReference>
<evidence type="ECO:0000313" key="12">
    <source>
        <dbReference type="EMBL" id="NPD92492.1"/>
    </source>
</evidence>
<proteinExistence type="inferred from homology"/>
<evidence type="ECO:0000256" key="3">
    <source>
        <dbReference type="ARBA" id="ARBA00022448"/>
    </source>
</evidence>
<evidence type="ECO:0000256" key="7">
    <source>
        <dbReference type="ARBA" id="ARBA00022927"/>
    </source>
</evidence>
<dbReference type="InterPro" id="IPR006260">
    <property type="entry name" value="TonB/TolA_C"/>
</dbReference>
<keyword evidence="10" id="KW-0732">Signal</keyword>
<feature type="signal peptide" evidence="10">
    <location>
        <begin position="1"/>
        <end position="19"/>
    </location>
</feature>
<evidence type="ECO:0000256" key="6">
    <source>
        <dbReference type="ARBA" id="ARBA00022692"/>
    </source>
</evidence>
<evidence type="ECO:0000259" key="11">
    <source>
        <dbReference type="PROSITE" id="PS52015"/>
    </source>
</evidence>
<dbReference type="SUPFAM" id="SSF74653">
    <property type="entry name" value="TolA/TonB C-terminal domain"/>
    <property type="match status" value="1"/>
</dbReference>
<dbReference type="NCBIfam" id="TIGR01352">
    <property type="entry name" value="tonB_Cterm"/>
    <property type="match status" value="1"/>
</dbReference>
<evidence type="ECO:0000256" key="1">
    <source>
        <dbReference type="ARBA" id="ARBA00004383"/>
    </source>
</evidence>
<evidence type="ECO:0000256" key="5">
    <source>
        <dbReference type="ARBA" id="ARBA00022519"/>
    </source>
</evidence>
<comment type="similarity">
    <text evidence="2">Belongs to the TonB family.</text>
</comment>
<evidence type="ECO:0000313" key="13">
    <source>
        <dbReference type="Proteomes" id="UP000714420"/>
    </source>
</evidence>
<dbReference type="Pfam" id="PF03544">
    <property type="entry name" value="TonB_C"/>
    <property type="match status" value="1"/>
</dbReference>
<feature type="domain" description="TonB C-terminal" evidence="11">
    <location>
        <begin position="40"/>
        <end position="136"/>
    </location>
</feature>
<keyword evidence="7" id="KW-0653">Protein transport</keyword>
<comment type="caution">
    <text evidence="12">The sequence shown here is derived from an EMBL/GenBank/DDBJ whole genome shotgun (WGS) entry which is preliminary data.</text>
</comment>
<dbReference type="Proteomes" id="UP000714420">
    <property type="component" value="Unassembled WGS sequence"/>
</dbReference>
<protein>
    <submittedName>
        <fullName evidence="12">Energy transducer TonB</fullName>
    </submittedName>
</protein>
<organism evidence="12 13">
    <name type="scientific">Xylanibacter muris</name>
    <dbReference type="NCBI Taxonomy" id="2736290"/>
    <lineage>
        <taxon>Bacteria</taxon>
        <taxon>Pseudomonadati</taxon>
        <taxon>Bacteroidota</taxon>
        <taxon>Bacteroidia</taxon>
        <taxon>Bacteroidales</taxon>
        <taxon>Prevotellaceae</taxon>
        <taxon>Xylanibacter</taxon>
    </lineage>
</organism>
<keyword evidence="9" id="KW-0472">Membrane</keyword>
<accession>A0ABX2APL7</accession>
<dbReference type="InterPro" id="IPR051045">
    <property type="entry name" value="TonB-dependent_transducer"/>
</dbReference>
<keyword evidence="5" id="KW-0997">Cell inner membrane</keyword>
<evidence type="ECO:0000256" key="4">
    <source>
        <dbReference type="ARBA" id="ARBA00022475"/>
    </source>
</evidence>
<sequence length="136" mass="15313">MQKILVLLLMSLMSSIVCVGQNNISDKVYDSVERMPSFPGGDNAMYQFFDKNIRYPSEAEKQQVGGSVTVEFVVERDGKISNARVVNSVSPLLNKEAVRVVKSMPRWNPGKHKGVAVRVKKSVMVFFIFKKTDNKK</sequence>
<evidence type="ECO:0000256" key="9">
    <source>
        <dbReference type="ARBA" id="ARBA00023136"/>
    </source>
</evidence>